<evidence type="ECO:0000256" key="1">
    <source>
        <dbReference type="SAM" id="Phobius"/>
    </source>
</evidence>
<sequence length="146" mass="14536">MSAVTTNAAHGGGPTGSASTADLVSQAAAQISTLVRDELALAKLELAEKGKRAGVGGGLLGGSAVLGWFGLALLVTLAVVLLDLVWPLWLAVLVVMVVVFAAAAVAALLGRQKLKAATPPVPGDAVAGVQADVQTIKTAARRGRHG</sequence>
<feature type="transmembrane region" description="Helical" evidence="1">
    <location>
        <begin position="88"/>
        <end position="109"/>
    </location>
</feature>
<name>A0ABW4A072_9ACTN</name>
<dbReference type="RefSeq" id="WP_317793981.1">
    <property type="nucleotide sequence ID" value="NZ_AP028461.1"/>
</dbReference>
<keyword evidence="1" id="KW-0812">Transmembrane</keyword>
<dbReference type="Proteomes" id="UP001597183">
    <property type="component" value="Unassembled WGS sequence"/>
</dbReference>
<dbReference type="Pfam" id="PF07332">
    <property type="entry name" value="Phage_holin_3_6"/>
    <property type="match status" value="1"/>
</dbReference>
<evidence type="ECO:0000313" key="3">
    <source>
        <dbReference type="Proteomes" id="UP001597183"/>
    </source>
</evidence>
<keyword evidence="3" id="KW-1185">Reference proteome</keyword>
<keyword evidence="1" id="KW-1133">Transmembrane helix</keyword>
<keyword evidence="1" id="KW-0472">Membrane</keyword>
<accession>A0ABW4A072</accession>
<protein>
    <submittedName>
        <fullName evidence="2">Phage holin family protein</fullName>
    </submittedName>
</protein>
<gene>
    <name evidence="2" type="ORF">ACFQ5G_01960</name>
</gene>
<evidence type="ECO:0000313" key="2">
    <source>
        <dbReference type="EMBL" id="MFD1364102.1"/>
    </source>
</evidence>
<reference evidence="3" key="1">
    <citation type="journal article" date="2019" name="Int. J. Syst. Evol. Microbiol.">
        <title>The Global Catalogue of Microorganisms (GCM) 10K type strain sequencing project: providing services to taxonomists for standard genome sequencing and annotation.</title>
        <authorList>
            <consortium name="The Broad Institute Genomics Platform"/>
            <consortium name="The Broad Institute Genome Sequencing Center for Infectious Disease"/>
            <person name="Wu L."/>
            <person name="Ma J."/>
        </authorList>
    </citation>
    <scope>NUCLEOTIDE SEQUENCE [LARGE SCALE GENOMIC DNA]</scope>
    <source>
        <strain evidence="3">CCM 7526</strain>
    </source>
</reference>
<comment type="caution">
    <text evidence="2">The sequence shown here is derived from an EMBL/GenBank/DDBJ whole genome shotgun (WGS) entry which is preliminary data.</text>
</comment>
<organism evidence="2 3">
    <name type="scientific">Actinoplanes sichuanensis</name>
    <dbReference type="NCBI Taxonomy" id="512349"/>
    <lineage>
        <taxon>Bacteria</taxon>
        <taxon>Bacillati</taxon>
        <taxon>Actinomycetota</taxon>
        <taxon>Actinomycetes</taxon>
        <taxon>Micromonosporales</taxon>
        <taxon>Micromonosporaceae</taxon>
        <taxon>Actinoplanes</taxon>
    </lineage>
</organism>
<feature type="transmembrane region" description="Helical" evidence="1">
    <location>
        <begin position="59"/>
        <end position="82"/>
    </location>
</feature>
<dbReference type="InterPro" id="IPR009937">
    <property type="entry name" value="Phage_holin_3_6"/>
</dbReference>
<proteinExistence type="predicted"/>
<dbReference type="EMBL" id="JBHTMK010000004">
    <property type="protein sequence ID" value="MFD1364102.1"/>
    <property type="molecule type" value="Genomic_DNA"/>
</dbReference>